<dbReference type="GO" id="GO:0046570">
    <property type="term" value="F:methylthioribulose 1-phosphate dehydratase activity"/>
    <property type="evidence" value="ECO:0007669"/>
    <property type="project" value="UniProtKB-UniRule"/>
</dbReference>
<evidence type="ECO:0000256" key="3">
    <source>
        <dbReference type="ARBA" id="ARBA00022605"/>
    </source>
</evidence>
<protein>
    <recommendedName>
        <fullName evidence="9">Probable methylthioribulose-1-phosphate dehydratase</fullName>
        <shortName evidence="9">MTRu-1-P dehydratase</shortName>
        <ecNumber evidence="9">4.2.1.109</ecNumber>
    </recommendedName>
</protein>
<gene>
    <name evidence="11" type="primary">Dvir\GJ19387</name>
    <name evidence="11" type="ORF">Dvir_GJ19387</name>
</gene>
<dbReference type="HAMAP" id="MF_03116">
    <property type="entry name" value="Salvage_MtnB_euk"/>
    <property type="match status" value="1"/>
</dbReference>
<feature type="binding site" evidence="9">
    <location>
        <position position="215"/>
    </location>
    <ligand>
        <name>Zn(2+)</name>
        <dbReference type="ChEBI" id="CHEBI:29105"/>
    </ligand>
</feature>
<dbReference type="AlphaFoldDB" id="A0A0Q9WCF6"/>
<feature type="domain" description="Class II aldolase/adducin N-terminal" evidence="10">
    <location>
        <begin position="46"/>
        <end position="242"/>
    </location>
</feature>
<keyword evidence="6 9" id="KW-0486">Methionine biosynthesis</keyword>
<comment type="subcellular location">
    <subcellularLocation>
        <location evidence="9">Cytoplasm</location>
    </subcellularLocation>
</comment>
<name>A0A0Q9WCF6_DROVI</name>
<keyword evidence="5 9" id="KW-0862">Zinc</keyword>
<feature type="binding site" evidence="9">
    <location>
        <position position="137"/>
    </location>
    <ligand>
        <name>Zn(2+)</name>
        <dbReference type="ChEBI" id="CHEBI:29105"/>
    </ligand>
</feature>
<dbReference type="SMR" id="A0A0Q9WCF6"/>
<keyword evidence="12" id="KW-1185">Reference proteome</keyword>
<dbReference type="NCBIfam" id="TIGR03328">
    <property type="entry name" value="salvage_mtnB"/>
    <property type="match status" value="1"/>
</dbReference>
<dbReference type="InterPro" id="IPR017714">
    <property type="entry name" value="MethylthioRu-1-P_deHdtase_MtnB"/>
</dbReference>
<dbReference type="SUPFAM" id="SSF53639">
    <property type="entry name" value="AraD/HMP-PK domain-like"/>
    <property type="match status" value="1"/>
</dbReference>
<proteinExistence type="inferred from homology"/>
<keyword evidence="4 9" id="KW-0479">Metal-binding</keyword>
<dbReference type="Pfam" id="PF00596">
    <property type="entry name" value="Aldolase_II"/>
    <property type="match status" value="1"/>
</dbReference>
<dbReference type="UniPathway" id="UPA00904">
    <property type="reaction ID" value="UER00875"/>
</dbReference>
<dbReference type="OrthoDB" id="191080at2759"/>
<comment type="similarity">
    <text evidence="9">Belongs to the aldolase class II family. MtnB subfamily.</text>
</comment>
<evidence type="ECO:0000256" key="6">
    <source>
        <dbReference type="ARBA" id="ARBA00023167"/>
    </source>
</evidence>
<sequence>MQIAHKGAFVAISTEKFKLLELCRFSRMGLTVSRKMRDLPGEHPRNLIPSLCRQFYHLGWVTGTGGGMSIKYNNEIYIAPSGVQKERMQPEDLFVQDIDGKDLQLPPEIKGLSKSQCTPLFMLAYRHRNAGAVIHTHSQHAVMATLLWPGKTFRCTHLEMIKGVYDEADKRYLRYDEQLVVPIIENTPFERDLADSMYAAMMEYPGCSAVLVRRHGVYVWGQTWEKTKTMSECYDYLFSIAVQMKQAGLDPEKFENALQA</sequence>
<dbReference type="InterPro" id="IPR036409">
    <property type="entry name" value="Aldolase_II/adducin_N_sf"/>
</dbReference>
<feature type="active site" description="Proton donor/acceptor" evidence="9">
    <location>
        <position position="159"/>
    </location>
</feature>
<dbReference type="InterPro" id="IPR001303">
    <property type="entry name" value="Aldolase_II/adducin_N"/>
</dbReference>
<dbReference type="Proteomes" id="UP000008792">
    <property type="component" value="Unassembled WGS sequence"/>
</dbReference>
<dbReference type="SMART" id="SM01007">
    <property type="entry name" value="Aldolase_II"/>
    <property type="match status" value="1"/>
</dbReference>
<reference evidence="11 12" key="1">
    <citation type="journal article" date="2007" name="Nature">
        <title>Evolution of genes and genomes on the Drosophila phylogeny.</title>
        <authorList>
            <consortium name="Drosophila 12 Genomes Consortium"/>
            <person name="Clark A.G."/>
            <person name="Eisen M.B."/>
            <person name="Smith D.R."/>
            <person name="Bergman C.M."/>
            <person name="Oliver B."/>
            <person name="Markow T.A."/>
            <person name="Kaufman T.C."/>
            <person name="Kellis M."/>
            <person name="Gelbart W."/>
            <person name="Iyer V.N."/>
            <person name="Pollard D.A."/>
            <person name="Sackton T.B."/>
            <person name="Larracuente A.M."/>
            <person name="Singh N.D."/>
            <person name="Abad J.P."/>
            <person name="Abt D.N."/>
            <person name="Adryan B."/>
            <person name="Aguade M."/>
            <person name="Akashi H."/>
            <person name="Anderson W.W."/>
            <person name="Aquadro C.F."/>
            <person name="Ardell D.H."/>
            <person name="Arguello R."/>
            <person name="Artieri C.G."/>
            <person name="Barbash D.A."/>
            <person name="Barker D."/>
            <person name="Barsanti P."/>
            <person name="Batterham P."/>
            <person name="Batzoglou S."/>
            <person name="Begun D."/>
            <person name="Bhutkar A."/>
            <person name="Blanco E."/>
            <person name="Bosak S.A."/>
            <person name="Bradley R.K."/>
            <person name="Brand A.D."/>
            <person name="Brent M.R."/>
            <person name="Brooks A.N."/>
            <person name="Brown R.H."/>
            <person name="Butlin R.K."/>
            <person name="Caggese C."/>
            <person name="Calvi B.R."/>
            <person name="Bernardo de Carvalho A."/>
            <person name="Caspi A."/>
            <person name="Castrezana S."/>
            <person name="Celniker S.E."/>
            <person name="Chang J.L."/>
            <person name="Chapple C."/>
            <person name="Chatterji S."/>
            <person name="Chinwalla A."/>
            <person name="Civetta A."/>
            <person name="Clifton S.W."/>
            <person name="Comeron J.M."/>
            <person name="Costello J.C."/>
            <person name="Coyne J.A."/>
            <person name="Daub J."/>
            <person name="David R.G."/>
            <person name="Delcher A.L."/>
            <person name="Delehaunty K."/>
            <person name="Do C.B."/>
            <person name="Ebling H."/>
            <person name="Edwards K."/>
            <person name="Eickbush T."/>
            <person name="Evans J.D."/>
            <person name="Filipski A."/>
            <person name="Findeiss S."/>
            <person name="Freyhult E."/>
            <person name="Fulton L."/>
            <person name="Fulton R."/>
            <person name="Garcia A.C."/>
            <person name="Gardiner A."/>
            <person name="Garfield D.A."/>
            <person name="Garvin B.E."/>
            <person name="Gibson G."/>
            <person name="Gilbert D."/>
            <person name="Gnerre S."/>
            <person name="Godfrey J."/>
            <person name="Good R."/>
            <person name="Gotea V."/>
            <person name="Gravely B."/>
            <person name="Greenberg A.J."/>
            <person name="Griffiths-Jones S."/>
            <person name="Gross S."/>
            <person name="Guigo R."/>
            <person name="Gustafson E.A."/>
            <person name="Haerty W."/>
            <person name="Hahn M.W."/>
            <person name="Halligan D.L."/>
            <person name="Halpern A.L."/>
            <person name="Halter G.M."/>
            <person name="Han M.V."/>
            <person name="Heger A."/>
            <person name="Hillier L."/>
            <person name="Hinrichs A.S."/>
            <person name="Holmes I."/>
            <person name="Hoskins R.A."/>
            <person name="Hubisz M.J."/>
            <person name="Hultmark D."/>
            <person name="Huntley M.A."/>
            <person name="Jaffe D.B."/>
            <person name="Jagadeeshan S."/>
            <person name="Jeck W.R."/>
            <person name="Johnson J."/>
            <person name="Jones C.D."/>
            <person name="Jordan W.C."/>
            <person name="Karpen G.H."/>
            <person name="Kataoka E."/>
            <person name="Keightley P.D."/>
            <person name="Kheradpour P."/>
            <person name="Kirkness E.F."/>
            <person name="Koerich L.B."/>
            <person name="Kristiansen K."/>
            <person name="Kudrna D."/>
            <person name="Kulathinal R.J."/>
            <person name="Kumar S."/>
            <person name="Kwok R."/>
            <person name="Lander E."/>
            <person name="Langley C.H."/>
            <person name="Lapoint R."/>
            <person name="Lazzaro B.P."/>
            <person name="Lee S.J."/>
            <person name="Levesque L."/>
            <person name="Li R."/>
            <person name="Lin C.F."/>
            <person name="Lin M.F."/>
            <person name="Lindblad-Toh K."/>
            <person name="Llopart A."/>
            <person name="Long M."/>
            <person name="Low L."/>
            <person name="Lozovsky E."/>
            <person name="Lu J."/>
            <person name="Luo M."/>
            <person name="Machado C.A."/>
            <person name="Makalowski W."/>
            <person name="Marzo M."/>
            <person name="Matsuda M."/>
            <person name="Matzkin L."/>
            <person name="McAllister B."/>
            <person name="McBride C.S."/>
            <person name="McKernan B."/>
            <person name="McKernan K."/>
            <person name="Mendez-Lago M."/>
            <person name="Minx P."/>
            <person name="Mollenhauer M.U."/>
            <person name="Montooth K."/>
            <person name="Mount S.M."/>
            <person name="Mu X."/>
            <person name="Myers E."/>
            <person name="Negre B."/>
            <person name="Newfeld S."/>
            <person name="Nielsen R."/>
            <person name="Noor M.A."/>
            <person name="O'Grady P."/>
            <person name="Pachter L."/>
            <person name="Papaceit M."/>
            <person name="Parisi M.J."/>
            <person name="Parisi M."/>
            <person name="Parts L."/>
            <person name="Pedersen J.S."/>
            <person name="Pesole G."/>
            <person name="Phillippy A.M."/>
            <person name="Ponting C.P."/>
            <person name="Pop M."/>
            <person name="Porcelli D."/>
            <person name="Powell J.R."/>
            <person name="Prohaska S."/>
            <person name="Pruitt K."/>
            <person name="Puig M."/>
            <person name="Quesneville H."/>
            <person name="Ram K.R."/>
            <person name="Rand D."/>
            <person name="Rasmussen M.D."/>
            <person name="Reed L.K."/>
            <person name="Reenan R."/>
            <person name="Reily A."/>
            <person name="Remington K.A."/>
            <person name="Rieger T.T."/>
            <person name="Ritchie M.G."/>
            <person name="Robin C."/>
            <person name="Rogers Y.H."/>
            <person name="Rohde C."/>
            <person name="Rozas J."/>
            <person name="Rubenfield M.J."/>
            <person name="Ruiz A."/>
            <person name="Russo S."/>
            <person name="Salzberg S.L."/>
            <person name="Sanchez-Gracia A."/>
            <person name="Saranga D.J."/>
            <person name="Sato H."/>
            <person name="Schaeffer S.W."/>
            <person name="Schatz M.C."/>
            <person name="Schlenke T."/>
            <person name="Schwartz R."/>
            <person name="Segarra C."/>
            <person name="Singh R.S."/>
            <person name="Sirot L."/>
            <person name="Sirota M."/>
            <person name="Sisneros N.B."/>
            <person name="Smith C.D."/>
            <person name="Smith T.F."/>
            <person name="Spieth J."/>
            <person name="Stage D.E."/>
            <person name="Stark A."/>
            <person name="Stephan W."/>
            <person name="Strausberg R.L."/>
            <person name="Strempel S."/>
            <person name="Sturgill D."/>
            <person name="Sutton G."/>
            <person name="Sutton G.G."/>
            <person name="Tao W."/>
            <person name="Teichmann S."/>
            <person name="Tobari Y.N."/>
            <person name="Tomimura Y."/>
            <person name="Tsolas J.M."/>
            <person name="Valente V.L."/>
            <person name="Venter E."/>
            <person name="Venter J.C."/>
            <person name="Vicario S."/>
            <person name="Vieira F.G."/>
            <person name="Vilella A.J."/>
            <person name="Villasante A."/>
            <person name="Walenz B."/>
            <person name="Wang J."/>
            <person name="Wasserman M."/>
            <person name="Watts T."/>
            <person name="Wilson D."/>
            <person name="Wilson R.K."/>
            <person name="Wing R.A."/>
            <person name="Wolfner M.F."/>
            <person name="Wong A."/>
            <person name="Wong G.K."/>
            <person name="Wu C.I."/>
            <person name="Wu G."/>
            <person name="Yamamoto D."/>
            <person name="Yang H.P."/>
            <person name="Yang S.P."/>
            <person name="Yorke J.A."/>
            <person name="Yoshida K."/>
            <person name="Zdobnov E."/>
            <person name="Zhang P."/>
            <person name="Zhang Y."/>
            <person name="Zimin A.V."/>
            <person name="Baldwin J."/>
            <person name="Abdouelleil A."/>
            <person name="Abdulkadir J."/>
            <person name="Abebe A."/>
            <person name="Abera B."/>
            <person name="Abreu J."/>
            <person name="Acer S.C."/>
            <person name="Aftuck L."/>
            <person name="Alexander A."/>
            <person name="An P."/>
            <person name="Anderson E."/>
            <person name="Anderson S."/>
            <person name="Arachi H."/>
            <person name="Azer M."/>
            <person name="Bachantsang P."/>
            <person name="Barry A."/>
            <person name="Bayul T."/>
            <person name="Berlin A."/>
            <person name="Bessette D."/>
            <person name="Bloom T."/>
            <person name="Blye J."/>
            <person name="Boguslavskiy L."/>
            <person name="Bonnet C."/>
            <person name="Boukhgalter B."/>
            <person name="Bourzgui I."/>
            <person name="Brown A."/>
            <person name="Cahill P."/>
            <person name="Channer S."/>
            <person name="Cheshatsang Y."/>
            <person name="Chuda L."/>
            <person name="Citroen M."/>
            <person name="Collymore A."/>
            <person name="Cooke P."/>
            <person name="Costello M."/>
            <person name="D'Aco K."/>
            <person name="Daza R."/>
            <person name="De Haan G."/>
            <person name="DeGray S."/>
            <person name="DeMaso C."/>
            <person name="Dhargay N."/>
            <person name="Dooley K."/>
            <person name="Dooley E."/>
            <person name="Doricent M."/>
            <person name="Dorje P."/>
            <person name="Dorjee K."/>
            <person name="Dupes A."/>
            <person name="Elong R."/>
            <person name="Falk J."/>
            <person name="Farina A."/>
            <person name="Faro S."/>
            <person name="Ferguson D."/>
            <person name="Fisher S."/>
            <person name="Foley C.D."/>
            <person name="Franke A."/>
            <person name="Friedrich D."/>
            <person name="Gadbois L."/>
            <person name="Gearin G."/>
            <person name="Gearin C.R."/>
            <person name="Giannoukos G."/>
            <person name="Goode T."/>
            <person name="Graham J."/>
            <person name="Grandbois E."/>
            <person name="Grewal S."/>
            <person name="Gyaltsen K."/>
            <person name="Hafez N."/>
            <person name="Hagos B."/>
            <person name="Hall J."/>
            <person name="Henson C."/>
            <person name="Hollinger A."/>
            <person name="Honan T."/>
            <person name="Huard M.D."/>
            <person name="Hughes L."/>
            <person name="Hurhula B."/>
            <person name="Husby M.E."/>
            <person name="Kamat A."/>
            <person name="Kanga B."/>
            <person name="Kashin S."/>
            <person name="Khazanovich D."/>
            <person name="Kisner P."/>
            <person name="Lance K."/>
            <person name="Lara M."/>
            <person name="Lee W."/>
            <person name="Lennon N."/>
            <person name="Letendre F."/>
            <person name="LeVine R."/>
            <person name="Lipovsky A."/>
            <person name="Liu X."/>
            <person name="Liu J."/>
            <person name="Liu S."/>
            <person name="Lokyitsang T."/>
            <person name="Lokyitsang Y."/>
            <person name="Lubonja R."/>
            <person name="Lui A."/>
            <person name="MacDonald P."/>
            <person name="Magnisalis V."/>
            <person name="Maru K."/>
            <person name="Matthews C."/>
            <person name="McCusker W."/>
            <person name="McDonough S."/>
            <person name="Mehta T."/>
            <person name="Meldrim J."/>
            <person name="Meneus L."/>
            <person name="Mihai O."/>
            <person name="Mihalev A."/>
            <person name="Mihova T."/>
            <person name="Mittelman R."/>
            <person name="Mlenga V."/>
            <person name="Montmayeur A."/>
            <person name="Mulrain L."/>
            <person name="Navidi A."/>
            <person name="Naylor J."/>
            <person name="Negash T."/>
            <person name="Nguyen T."/>
            <person name="Nguyen N."/>
            <person name="Nicol R."/>
            <person name="Norbu C."/>
            <person name="Norbu N."/>
            <person name="Novod N."/>
            <person name="O'Neill B."/>
            <person name="Osman S."/>
            <person name="Markiewicz E."/>
            <person name="Oyono O.L."/>
            <person name="Patti C."/>
            <person name="Phunkhang P."/>
            <person name="Pierre F."/>
            <person name="Priest M."/>
            <person name="Raghuraman S."/>
            <person name="Rege F."/>
            <person name="Reyes R."/>
            <person name="Rise C."/>
            <person name="Rogov P."/>
            <person name="Ross K."/>
            <person name="Ryan E."/>
            <person name="Settipalli S."/>
            <person name="Shea T."/>
            <person name="Sherpa N."/>
            <person name="Shi L."/>
            <person name="Shih D."/>
            <person name="Sparrow T."/>
            <person name="Spaulding J."/>
            <person name="Stalker J."/>
            <person name="Stange-Thomann N."/>
            <person name="Stavropoulos S."/>
            <person name="Stone C."/>
            <person name="Strader C."/>
            <person name="Tesfaye S."/>
            <person name="Thomson T."/>
            <person name="Thoulutsang Y."/>
            <person name="Thoulutsang D."/>
            <person name="Topham K."/>
            <person name="Topping I."/>
            <person name="Tsamla T."/>
            <person name="Vassiliev H."/>
            <person name="Vo A."/>
            <person name="Wangchuk T."/>
            <person name="Wangdi T."/>
            <person name="Weiand M."/>
            <person name="Wilkinson J."/>
            <person name="Wilson A."/>
            <person name="Yadav S."/>
            <person name="Young G."/>
            <person name="Yu Q."/>
            <person name="Zembek L."/>
            <person name="Zhong D."/>
            <person name="Zimmer A."/>
            <person name="Zwirko Z."/>
            <person name="Jaffe D.B."/>
            <person name="Alvarez P."/>
            <person name="Brockman W."/>
            <person name="Butler J."/>
            <person name="Chin C."/>
            <person name="Gnerre S."/>
            <person name="Grabherr M."/>
            <person name="Kleber M."/>
            <person name="Mauceli E."/>
            <person name="MacCallum I."/>
        </authorList>
    </citation>
    <scope>NUCLEOTIDE SEQUENCE [LARGE SCALE GENOMIC DNA]</scope>
    <source>
        <strain evidence="12">Tucson 15010-1051.87</strain>
    </source>
</reference>
<feature type="binding site" evidence="9">
    <location>
        <position position="117"/>
    </location>
    <ligand>
        <name>substrate</name>
    </ligand>
</feature>
<evidence type="ECO:0000256" key="5">
    <source>
        <dbReference type="ARBA" id="ARBA00022833"/>
    </source>
</evidence>
<evidence type="ECO:0000256" key="4">
    <source>
        <dbReference type="ARBA" id="ARBA00022723"/>
    </source>
</evidence>
<comment type="cofactor">
    <cofactor evidence="9">
        <name>Zn(2+)</name>
        <dbReference type="ChEBI" id="CHEBI:29105"/>
    </cofactor>
    <text evidence="9">Binds 1 zinc ion per subunit.</text>
</comment>
<dbReference type="EC" id="4.2.1.109" evidence="9"/>
<evidence type="ECO:0000256" key="2">
    <source>
        <dbReference type="ARBA" id="ARBA00022490"/>
    </source>
</evidence>
<evidence type="ECO:0000256" key="1">
    <source>
        <dbReference type="ARBA" id="ARBA00006274"/>
    </source>
</evidence>
<evidence type="ECO:0000313" key="11">
    <source>
        <dbReference type="EMBL" id="KRF82333.1"/>
    </source>
</evidence>
<dbReference type="InterPro" id="IPR027514">
    <property type="entry name" value="Salvage_MtnB_euk"/>
</dbReference>
<accession>A0A0Q9WCF6</accession>
<organism evidence="11 12">
    <name type="scientific">Drosophila virilis</name>
    <name type="common">Fruit fly</name>
    <dbReference type="NCBI Taxonomy" id="7244"/>
    <lineage>
        <taxon>Eukaryota</taxon>
        <taxon>Metazoa</taxon>
        <taxon>Ecdysozoa</taxon>
        <taxon>Arthropoda</taxon>
        <taxon>Hexapoda</taxon>
        <taxon>Insecta</taxon>
        <taxon>Pterygota</taxon>
        <taxon>Neoptera</taxon>
        <taxon>Endopterygota</taxon>
        <taxon>Diptera</taxon>
        <taxon>Brachycera</taxon>
        <taxon>Muscomorpha</taxon>
        <taxon>Ephydroidea</taxon>
        <taxon>Drosophilidae</taxon>
        <taxon>Drosophila</taxon>
    </lineage>
</organism>
<comment type="similarity">
    <text evidence="1">Belongs to the aldolase class II family. Adducin subfamily.</text>
</comment>
<evidence type="ECO:0000313" key="12">
    <source>
        <dbReference type="Proteomes" id="UP000008792"/>
    </source>
</evidence>
<comment type="catalytic activity">
    <reaction evidence="9">
        <text>5-(methylsulfanyl)-D-ribulose 1-phosphate = 5-methylsulfanyl-2,3-dioxopentyl phosphate + H2O</text>
        <dbReference type="Rhea" id="RHEA:15549"/>
        <dbReference type="ChEBI" id="CHEBI:15377"/>
        <dbReference type="ChEBI" id="CHEBI:58548"/>
        <dbReference type="ChEBI" id="CHEBI:58828"/>
        <dbReference type="EC" id="4.2.1.109"/>
    </reaction>
</comment>
<dbReference type="EMBL" id="CH940651">
    <property type="protein sequence ID" value="KRF82333.1"/>
    <property type="molecule type" value="Genomic_DNA"/>
</dbReference>
<dbReference type="GO" id="GO:0019509">
    <property type="term" value="P:L-methionine salvage from methylthioadenosine"/>
    <property type="evidence" value="ECO:0007669"/>
    <property type="project" value="UniProtKB-UniRule"/>
</dbReference>
<dbReference type="GO" id="GO:0005737">
    <property type="term" value="C:cytoplasm"/>
    <property type="evidence" value="ECO:0007669"/>
    <property type="project" value="UniProtKB-SubCell"/>
</dbReference>
<dbReference type="Gene3D" id="3.40.225.10">
    <property type="entry name" value="Class II aldolase/adducin N-terminal domain"/>
    <property type="match status" value="1"/>
</dbReference>
<keyword evidence="2 9" id="KW-0963">Cytoplasm</keyword>
<dbReference type="PANTHER" id="PTHR10640">
    <property type="entry name" value="METHYLTHIORIBULOSE-1-PHOSPHATE DEHYDRATASE"/>
    <property type="match status" value="1"/>
</dbReference>
<keyword evidence="7 9" id="KW-0456">Lyase</keyword>
<comment type="function">
    <text evidence="8">Catalyzes the dehydration of methylthioribulose-1-phosphate (MTRu-1-P) into 2,3-diketo-5-methylthiopentyl-1-phosphate (DK-MTP-1-P). Functions in the methionine salvage pathway, which plays a key role in cancer, apoptosis, microbial proliferation and inflammation. May inhibit the CASP1-related inflammatory response (pyroptosis), the CASP9-dependent apoptotic pathway and the cytochrome c-dependent and APAF1-mediated cell death.</text>
</comment>
<evidence type="ECO:0000256" key="9">
    <source>
        <dbReference type="HAMAP-Rule" id="MF_03116"/>
    </source>
</evidence>
<evidence type="ECO:0000259" key="10">
    <source>
        <dbReference type="SMART" id="SM01007"/>
    </source>
</evidence>
<feature type="binding site" evidence="9">
    <location>
        <position position="135"/>
    </location>
    <ligand>
        <name>Zn(2+)</name>
        <dbReference type="ChEBI" id="CHEBI:29105"/>
    </ligand>
</feature>
<dbReference type="FunFam" id="3.40.225.10:FF:000003">
    <property type="entry name" value="Methylthioribulose-1-phosphate dehydratase"/>
    <property type="match status" value="1"/>
</dbReference>
<dbReference type="PANTHER" id="PTHR10640:SF7">
    <property type="entry name" value="METHYLTHIORIBULOSE-1-PHOSPHATE DEHYDRATASE"/>
    <property type="match status" value="1"/>
</dbReference>
<evidence type="ECO:0000256" key="8">
    <source>
        <dbReference type="ARBA" id="ARBA00060021"/>
    </source>
</evidence>
<dbReference type="GO" id="GO:0008270">
    <property type="term" value="F:zinc ion binding"/>
    <property type="evidence" value="ECO:0007669"/>
    <property type="project" value="UniProtKB-UniRule"/>
</dbReference>
<evidence type="ECO:0000256" key="7">
    <source>
        <dbReference type="ARBA" id="ARBA00023239"/>
    </source>
</evidence>
<keyword evidence="3 9" id="KW-0028">Amino-acid biosynthesis</keyword>
<comment type="pathway">
    <text evidence="9">Amino-acid biosynthesis; L-methionine biosynthesis via salvage pathway; L-methionine from S-methyl-5-thio-alpha-D-ribose 1-phosphate: step 2/6.</text>
</comment>